<proteinExistence type="predicted"/>
<dbReference type="Pfam" id="PF09992">
    <property type="entry name" value="NAGPA"/>
    <property type="match status" value="1"/>
</dbReference>
<sequence length="345" mass="34564">MVLGAAALVLAGCSSSSAPPPTTSHSLGTGLKIEAPPTPATTTTLPAPPQGWTLSSMGARGITALTRTFVTSGGKSITIAEFPLSTTAFHLHVGSQDPPGGASKAPADAGPKTGIYENRLLMGAFNGGFKQNAGAGGVMVNGIVVSPLVNGKAALVIDTDGSIHVGTWGSQVPVPGEKLASVRENLVLLVDNGVATPASNSVDPGIWGSTVGSNPAVARSALGVDAQGNVFFAGSMSALPSDLAQAMVSVHAQRAMQLDINPNWITLGIAPRPGEPMVSQVPGQNHSPAIFTNGWERDFVGVVAKPSRNCSLVFALAPGVGGANPPLVICGPRHKSGGSSAPVAS</sequence>
<dbReference type="AlphaFoldDB" id="A0A6J7QC33"/>
<protein>
    <submittedName>
        <fullName evidence="3">Unannotated protein</fullName>
    </submittedName>
</protein>
<organism evidence="3">
    <name type="scientific">freshwater metagenome</name>
    <dbReference type="NCBI Taxonomy" id="449393"/>
    <lineage>
        <taxon>unclassified sequences</taxon>
        <taxon>metagenomes</taxon>
        <taxon>ecological metagenomes</taxon>
    </lineage>
</organism>
<feature type="domain" description="Phosphodiester glycosidase" evidence="1">
    <location>
        <begin position="124"/>
        <end position="259"/>
    </location>
</feature>
<dbReference type="InterPro" id="IPR018711">
    <property type="entry name" value="NAGPA"/>
</dbReference>
<dbReference type="EMBL" id="CAFBPM010000004">
    <property type="protein sequence ID" value="CAB5015227.1"/>
    <property type="molecule type" value="Genomic_DNA"/>
</dbReference>
<accession>A0A6J7QC33</accession>
<evidence type="ECO:0000259" key="1">
    <source>
        <dbReference type="Pfam" id="PF09992"/>
    </source>
</evidence>
<evidence type="ECO:0000313" key="2">
    <source>
        <dbReference type="EMBL" id="CAB4878096.1"/>
    </source>
</evidence>
<reference evidence="3" key="1">
    <citation type="submission" date="2020-05" db="EMBL/GenBank/DDBJ databases">
        <authorList>
            <person name="Chiriac C."/>
            <person name="Salcher M."/>
            <person name="Ghai R."/>
            <person name="Kavagutti S V."/>
        </authorList>
    </citation>
    <scope>NUCLEOTIDE SEQUENCE</scope>
</reference>
<gene>
    <name evidence="2" type="ORF">UFOPK3427_01262</name>
    <name evidence="3" type="ORF">UFOPK4112_00550</name>
</gene>
<name>A0A6J7QC33_9ZZZZ</name>
<dbReference type="EMBL" id="CAFBLT010000001">
    <property type="protein sequence ID" value="CAB4878096.1"/>
    <property type="molecule type" value="Genomic_DNA"/>
</dbReference>
<evidence type="ECO:0000313" key="3">
    <source>
        <dbReference type="EMBL" id="CAB5015227.1"/>
    </source>
</evidence>